<organism evidence="2">
    <name type="scientific">Arundo donax</name>
    <name type="common">Giant reed</name>
    <name type="synonym">Donax arundinaceus</name>
    <dbReference type="NCBI Taxonomy" id="35708"/>
    <lineage>
        <taxon>Eukaryota</taxon>
        <taxon>Viridiplantae</taxon>
        <taxon>Streptophyta</taxon>
        <taxon>Embryophyta</taxon>
        <taxon>Tracheophyta</taxon>
        <taxon>Spermatophyta</taxon>
        <taxon>Magnoliopsida</taxon>
        <taxon>Liliopsida</taxon>
        <taxon>Poales</taxon>
        <taxon>Poaceae</taxon>
        <taxon>PACMAD clade</taxon>
        <taxon>Arundinoideae</taxon>
        <taxon>Arundineae</taxon>
        <taxon>Arundo</taxon>
    </lineage>
</organism>
<dbReference type="EMBL" id="GBRH01219171">
    <property type="protein sequence ID" value="JAD78724.1"/>
    <property type="molecule type" value="Transcribed_RNA"/>
</dbReference>
<feature type="compositionally biased region" description="Gly residues" evidence="1">
    <location>
        <begin position="24"/>
        <end position="39"/>
    </location>
</feature>
<evidence type="ECO:0000256" key="1">
    <source>
        <dbReference type="SAM" id="MobiDB-lite"/>
    </source>
</evidence>
<dbReference type="AlphaFoldDB" id="A0A0A9CQY2"/>
<evidence type="ECO:0000313" key="2">
    <source>
        <dbReference type="EMBL" id="JAD78724.1"/>
    </source>
</evidence>
<feature type="region of interest" description="Disordered" evidence="1">
    <location>
        <begin position="1"/>
        <end position="54"/>
    </location>
</feature>
<protein>
    <submittedName>
        <fullName evidence="2">Uncharacterized protein</fullName>
    </submittedName>
</protein>
<reference evidence="2" key="1">
    <citation type="submission" date="2014-09" db="EMBL/GenBank/DDBJ databases">
        <authorList>
            <person name="Magalhaes I.L.F."/>
            <person name="Oliveira U."/>
            <person name="Santos F.R."/>
            <person name="Vidigal T.H.D.A."/>
            <person name="Brescovit A.D."/>
            <person name="Santos A.J."/>
        </authorList>
    </citation>
    <scope>NUCLEOTIDE SEQUENCE</scope>
    <source>
        <tissue evidence="2">Shoot tissue taken approximately 20 cm above the soil surface</tissue>
    </source>
</reference>
<sequence length="154" mass="15827">MPDRHAHTAAGRRRSRSRRRRRGGGGGARGGVGGGGAERGGAVEAERAGERRGVEAEQLVAVGGGAGGDGAAAGADGVAVGLEAGDGAGGVVDLEDAVDVADRTVTLLPARLEDDLHDVAPGVLRPQLRHCSVCKPAKSQHYYQGPVWHRRLRF</sequence>
<proteinExistence type="predicted"/>
<feature type="compositionally biased region" description="Basic residues" evidence="1">
    <location>
        <begin position="10"/>
        <end position="23"/>
    </location>
</feature>
<accession>A0A0A9CQY2</accession>
<feature type="compositionally biased region" description="Basic and acidic residues" evidence="1">
    <location>
        <begin position="44"/>
        <end position="54"/>
    </location>
</feature>
<name>A0A0A9CQY2_ARUDO</name>
<reference evidence="2" key="2">
    <citation type="journal article" date="2015" name="Data Brief">
        <title>Shoot transcriptome of the giant reed, Arundo donax.</title>
        <authorList>
            <person name="Barrero R.A."/>
            <person name="Guerrero F.D."/>
            <person name="Moolhuijzen P."/>
            <person name="Goolsby J.A."/>
            <person name="Tidwell J."/>
            <person name="Bellgard S.E."/>
            <person name="Bellgard M.I."/>
        </authorList>
    </citation>
    <scope>NUCLEOTIDE SEQUENCE</scope>
    <source>
        <tissue evidence="2">Shoot tissue taken approximately 20 cm above the soil surface</tissue>
    </source>
</reference>